<dbReference type="EMBL" id="FQNC01000011">
    <property type="protein sequence ID" value="SGY12626.1"/>
    <property type="molecule type" value="Genomic_DNA"/>
</dbReference>
<evidence type="ECO:0000313" key="2">
    <source>
        <dbReference type="EMBL" id="SGY12626.1"/>
    </source>
</evidence>
<evidence type="ECO:0000313" key="3">
    <source>
        <dbReference type="Proteomes" id="UP000249464"/>
    </source>
</evidence>
<name>A0A2X0LTV2_9BASI</name>
<protein>
    <submittedName>
        <fullName evidence="2">BQ5605_C011g06560 protein</fullName>
    </submittedName>
</protein>
<evidence type="ECO:0000256" key="1">
    <source>
        <dbReference type="SAM" id="MobiDB-lite"/>
    </source>
</evidence>
<gene>
    <name evidence="2" type="primary">BQ5605_C011g06560</name>
    <name evidence="2" type="ORF">BQ5605_C011G06560</name>
</gene>
<keyword evidence="3" id="KW-1185">Reference proteome</keyword>
<reference evidence="2 3" key="1">
    <citation type="submission" date="2016-11" db="EMBL/GenBank/DDBJ databases">
        <authorList>
            <person name="Jaros S."/>
            <person name="Januszkiewicz K."/>
            <person name="Wedrychowicz H."/>
        </authorList>
    </citation>
    <scope>NUCLEOTIDE SEQUENCE [LARGE SCALE GENOMIC DNA]</scope>
</reference>
<organism evidence="2 3">
    <name type="scientific">Microbotryum silenes-dioicae</name>
    <dbReference type="NCBI Taxonomy" id="796604"/>
    <lineage>
        <taxon>Eukaryota</taxon>
        <taxon>Fungi</taxon>
        <taxon>Dikarya</taxon>
        <taxon>Basidiomycota</taxon>
        <taxon>Pucciniomycotina</taxon>
        <taxon>Microbotryomycetes</taxon>
        <taxon>Microbotryales</taxon>
        <taxon>Microbotryaceae</taxon>
        <taxon>Microbotryum</taxon>
    </lineage>
</organism>
<feature type="compositionally biased region" description="Basic and acidic residues" evidence="1">
    <location>
        <begin position="38"/>
        <end position="48"/>
    </location>
</feature>
<sequence length="70" mass="7903">MRYCVFCRSGSHLQKGRPSRYGMAMQNLYTSHATQRCPEPKGPDKVRSSSDQSSLEEKNPKVGGTWMLPL</sequence>
<accession>A0A2X0LTV2</accession>
<feature type="region of interest" description="Disordered" evidence="1">
    <location>
        <begin position="34"/>
        <end position="70"/>
    </location>
</feature>
<proteinExistence type="predicted"/>
<dbReference type="Proteomes" id="UP000249464">
    <property type="component" value="Unassembled WGS sequence"/>
</dbReference>
<dbReference type="AlphaFoldDB" id="A0A2X0LTV2"/>